<evidence type="ECO:0008006" key="3">
    <source>
        <dbReference type="Google" id="ProtNLM"/>
    </source>
</evidence>
<name>A0A921YPP7_MANSE</name>
<dbReference type="Proteomes" id="UP000791440">
    <property type="component" value="Unassembled WGS sequence"/>
</dbReference>
<organism evidence="1 2">
    <name type="scientific">Manduca sexta</name>
    <name type="common">Tobacco hawkmoth</name>
    <name type="synonym">Tobacco hornworm</name>
    <dbReference type="NCBI Taxonomy" id="7130"/>
    <lineage>
        <taxon>Eukaryota</taxon>
        <taxon>Metazoa</taxon>
        <taxon>Ecdysozoa</taxon>
        <taxon>Arthropoda</taxon>
        <taxon>Hexapoda</taxon>
        <taxon>Insecta</taxon>
        <taxon>Pterygota</taxon>
        <taxon>Neoptera</taxon>
        <taxon>Endopterygota</taxon>
        <taxon>Lepidoptera</taxon>
        <taxon>Glossata</taxon>
        <taxon>Ditrysia</taxon>
        <taxon>Bombycoidea</taxon>
        <taxon>Sphingidae</taxon>
        <taxon>Sphinginae</taxon>
        <taxon>Sphingini</taxon>
        <taxon>Manduca</taxon>
    </lineage>
</organism>
<reference evidence="1" key="1">
    <citation type="journal article" date="2016" name="Insect Biochem. Mol. Biol.">
        <title>Multifaceted biological insights from a draft genome sequence of the tobacco hornworm moth, Manduca sexta.</title>
        <authorList>
            <person name="Kanost M.R."/>
            <person name="Arrese E.L."/>
            <person name="Cao X."/>
            <person name="Chen Y.R."/>
            <person name="Chellapilla S."/>
            <person name="Goldsmith M.R."/>
            <person name="Grosse-Wilde E."/>
            <person name="Heckel D.G."/>
            <person name="Herndon N."/>
            <person name="Jiang H."/>
            <person name="Papanicolaou A."/>
            <person name="Qu J."/>
            <person name="Soulages J.L."/>
            <person name="Vogel H."/>
            <person name="Walters J."/>
            <person name="Waterhouse R.M."/>
            <person name="Ahn S.J."/>
            <person name="Almeida F.C."/>
            <person name="An C."/>
            <person name="Aqrawi P."/>
            <person name="Bretschneider A."/>
            <person name="Bryant W.B."/>
            <person name="Bucks S."/>
            <person name="Chao H."/>
            <person name="Chevignon G."/>
            <person name="Christen J.M."/>
            <person name="Clarke D.F."/>
            <person name="Dittmer N.T."/>
            <person name="Ferguson L.C.F."/>
            <person name="Garavelou S."/>
            <person name="Gordon K.H.J."/>
            <person name="Gunaratna R.T."/>
            <person name="Han Y."/>
            <person name="Hauser F."/>
            <person name="He Y."/>
            <person name="Heidel-Fischer H."/>
            <person name="Hirsh A."/>
            <person name="Hu Y."/>
            <person name="Jiang H."/>
            <person name="Kalra D."/>
            <person name="Klinner C."/>
            <person name="Konig C."/>
            <person name="Kovar C."/>
            <person name="Kroll A.R."/>
            <person name="Kuwar S.S."/>
            <person name="Lee S.L."/>
            <person name="Lehman R."/>
            <person name="Li K."/>
            <person name="Li Z."/>
            <person name="Liang H."/>
            <person name="Lovelace S."/>
            <person name="Lu Z."/>
            <person name="Mansfield J.H."/>
            <person name="McCulloch K.J."/>
            <person name="Mathew T."/>
            <person name="Morton B."/>
            <person name="Muzny D.M."/>
            <person name="Neunemann D."/>
            <person name="Ongeri F."/>
            <person name="Pauchet Y."/>
            <person name="Pu L.L."/>
            <person name="Pyrousis I."/>
            <person name="Rao X.J."/>
            <person name="Redding A."/>
            <person name="Roesel C."/>
            <person name="Sanchez-Gracia A."/>
            <person name="Schaack S."/>
            <person name="Shukla A."/>
            <person name="Tetreau G."/>
            <person name="Wang Y."/>
            <person name="Xiong G.H."/>
            <person name="Traut W."/>
            <person name="Walsh T.K."/>
            <person name="Worley K.C."/>
            <person name="Wu D."/>
            <person name="Wu W."/>
            <person name="Wu Y.Q."/>
            <person name="Zhang X."/>
            <person name="Zou Z."/>
            <person name="Zucker H."/>
            <person name="Briscoe A.D."/>
            <person name="Burmester T."/>
            <person name="Clem R.J."/>
            <person name="Feyereisen R."/>
            <person name="Grimmelikhuijzen C.J.P."/>
            <person name="Hamodrakas S.J."/>
            <person name="Hansson B.S."/>
            <person name="Huguet E."/>
            <person name="Jermiin L.S."/>
            <person name="Lan Q."/>
            <person name="Lehman H.K."/>
            <person name="Lorenzen M."/>
            <person name="Merzendorfer H."/>
            <person name="Michalopoulos I."/>
            <person name="Morton D.B."/>
            <person name="Muthukrishnan S."/>
            <person name="Oakeshott J.G."/>
            <person name="Palmer W."/>
            <person name="Park Y."/>
            <person name="Passarelli A.L."/>
            <person name="Rozas J."/>
            <person name="Schwartz L.M."/>
            <person name="Smith W."/>
            <person name="Southgate A."/>
            <person name="Vilcinskas A."/>
            <person name="Vogt R."/>
            <person name="Wang P."/>
            <person name="Werren J."/>
            <person name="Yu X.Q."/>
            <person name="Zhou J.J."/>
            <person name="Brown S.J."/>
            <person name="Scherer S.E."/>
            <person name="Richards S."/>
            <person name="Blissard G.W."/>
        </authorList>
    </citation>
    <scope>NUCLEOTIDE SEQUENCE</scope>
</reference>
<dbReference type="PANTHER" id="PTHR33198">
    <property type="entry name" value="ANK_REP_REGION DOMAIN-CONTAINING PROTEIN-RELATED"/>
    <property type="match status" value="1"/>
</dbReference>
<proteinExistence type="predicted"/>
<evidence type="ECO:0000313" key="2">
    <source>
        <dbReference type="Proteomes" id="UP000791440"/>
    </source>
</evidence>
<dbReference type="AlphaFoldDB" id="A0A921YPP7"/>
<reference evidence="1" key="2">
    <citation type="submission" date="2020-12" db="EMBL/GenBank/DDBJ databases">
        <authorList>
            <person name="Kanost M."/>
        </authorList>
    </citation>
    <scope>NUCLEOTIDE SEQUENCE</scope>
</reference>
<dbReference type="EMBL" id="JH668296">
    <property type="protein sequence ID" value="KAG6442854.1"/>
    <property type="molecule type" value="Genomic_DNA"/>
</dbReference>
<protein>
    <recommendedName>
        <fullName evidence="3">Retrotransposon gag domain-containing protein</fullName>
    </recommendedName>
</protein>
<sequence>MSVDHIERFDLNTGNWLEYVERIETYFVENNIPDESKLSILFSAIGEEIYDLLYTIASPIKPSSLVFEDAVRLLHDLLQSKPSKRAYRYRFRNRNQLPSESIQDYTKQLKKLSSYCDFQQSELDQHLLDQLISGVKCEYIRLRLLSQDQLTYSQAVTLAIEIEASLQERNVDHIHDELNCEFHSTSEESPERQLEGVQRNFVLGNLYYVDLPVDDSAPSRAAAGAWARRPGAQGS</sequence>
<evidence type="ECO:0000313" key="1">
    <source>
        <dbReference type="EMBL" id="KAG6442854.1"/>
    </source>
</evidence>
<gene>
    <name evidence="1" type="ORF">O3G_MSEX002546</name>
</gene>
<accession>A0A921YPP7</accession>
<comment type="caution">
    <text evidence="1">The sequence shown here is derived from an EMBL/GenBank/DDBJ whole genome shotgun (WGS) entry which is preliminary data.</text>
</comment>
<dbReference type="PANTHER" id="PTHR33198:SF19">
    <property type="entry name" value="CCHC-TYPE DOMAIN-CONTAINING PROTEIN"/>
    <property type="match status" value="1"/>
</dbReference>
<keyword evidence="2" id="KW-1185">Reference proteome</keyword>